<evidence type="ECO:0000313" key="2">
    <source>
        <dbReference type="Proteomes" id="UP000515728"/>
    </source>
</evidence>
<proteinExistence type="predicted"/>
<dbReference type="AlphaFoldDB" id="A0A7G7MFU0"/>
<protein>
    <submittedName>
        <fullName evidence="1">Uncharacterized protein</fullName>
    </submittedName>
</protein>
<accession>A0A7G7MFU0</accession>
<dbReference type="Proteomes" id="UP000515728">
    <property type="component" value="Chromosome"/>
</dbReference>
<reference evidence="1 2" key="1">
    <citation type="submission" date="2020-08" db="EMBL/GenBank/DDBJ databases">
        <authorList>
            <person name="Mo P."/>
        </authorList>
    </citation>
    <scope>NUCLEOTIDE SEQUENCE [LARGE SCALE GENOMIC DNA]</scope>
    <source>
        <strain evidence="1 2">CGMCC 4.1532</strain>
    </source>
</reference>
<gene>
    <name evidence="1" type="ORF">H6H00_26685</name>
</gene>
<sequence>MSDLFAVAVPGQDGSTDVELFTEAGDVLVCDDAQLLFAAFPEGFVVRVPNNLEPVRDFTSWITDSSIQFKPQRHEE</sequence>
<dbReference type="KEGG" id="ppel:H6H00_26685"/>
<name>A0A7G7MFU0_9PSEU</name>
<organism evidence="1 2">
    <name type="scientific">Pseudonocardia petroleophila</name>
    <dbReference type="NCBI Taxonomy" id="37331"/>
    <lineage>
        <taxon>Bacteria</taxon>
        <taxon>Bacillati</taxon>
        <taxon>Actinomycetota</taxon>
        <taxon>Actinomycetes</taxon>
        <taxon>Pseudonocardiales</taxon>
        <taxon>Pseudonocardiaceae</taxon>
        <taxon>Pseudonocardia</taxon>
    </lineage>
</organism>
<keyword evidence="2" id="KW-1185">Reference proteome</keyword>
<dbReference type="EMBL" id="CP060131">
    <property type="protein sequence ID" value="QNG51651.1"/>
    <property type="molecule type" value="Genomic_DNA"/>
</dbReference>
<evidence type="ECO:0000313" key="1">
    <source>
        <dbReference type="EMBL" id="QNG51651.1"/>
    </source>
</evidence>
<dbReference type="RefSeq" id="WP_185718405.1">
    <property type="nucleotide sequence ID" value="NZ_BAAAWI010000001.1"/>
</dbReference>